<dbReference type="InterPro" id="IPR036775">
    <property type="entry name" value="DNA_pol_Y-fam_lit_finger_sf"/>
</dbReference>
<dbReference type="GO" id="GO:0005829">
    <property type="term" value="C:cytosol"/>
    <property type="evidence" value="ECO:0007669"/>
    <property type="project" value="TreeGrafter"/>
</dbReference>
<sequence length="410" mass="47175">MLQIYFWPNVILHLDGDAFFSSVFQAVNPNLKGKPVVTGSERGLATAVSYEARKYGVKRGMLTWQIKKICPQCVILESDYELYSLFSHKMFGILRTFTPTVEEYSVDEAFADIKGLRRPLSMSYLEIAQAIKNKVESSLGISISVGVSITKSLAKLASSHQKPSGLTVIDGRNIEELLAQTKIQDVWGIGPNTTAYLEKFNVKTALDFVLKSENFIQSNLSKPFYEIWKELRGEKIYELDTRGKQSYKGITRSQTFTPSTNSKDLLWARLSIHIEEAFTQARKFHYLVGKISPFLKTQNFEYHTSEIKLKEKVAYPYLIRKKLREAFDLIYKKGVVYRSTGCTISGFQEDNLSQMTLFDKDQKLEEKIKKIYPLFEKKKIDFGSMLFDKQRSEKIKHKPRLNLPILELMQ</sequence>
<dbReference type="InterPro" id="IPR043128">
    <property type="entry name" value="Rev_trsase/Diguanyl_cyclase"/>
</dbReference>
<evidence type="ECO:0000313" key="3">
    <source>
        <dbReference type="EMBL" id="OGK15359.1"/>
    </source>
</evidence>
<reference evidence="3 4" key="1">
    <citation type="journal article" date="2016" name="Nat. Commun.">
        <title>Thousands of microbial genomes shed light on interconnected biogeochemical processes in an aquifer system.</title>
        <authorList>
            <person name="Anantharaman K."/>
            <person name="Brown C.T."/>
            <person name="Hug L.A."/>
            <person name="Sharon I."/>
            <person name="Castelle C.J."/>
            <person name="Probst A.J."/>
            <person name="Thomas B.C."/>
            <person name="Singh A."/>
            <person name="Wilkins M.J."/>
            <person name="Karaoz U."/>
            <person name="Brodie E.L."/>
            <person name="Williams K.H."/>
            <person name="Hubbard S.S."/>
            <person name="Banfield J.F."/>
        </authorList>
    </citation>
    <scope>NUCLEOTIDE SEQUENCE [LARGE SCALE GENOMIC DNA]</scope>
</reference>
<dbReference type="Gene3D" id="3.30.70.270">
    <property type="match status" value="1"/>
</dbReference>
<dbReference type="CDD" id="cd03586">
    <property type="entry name" value="PolY_Pol_IV_kappa"/>
    <property type="match status" value="1"/>
</dbReference>
<accession>A0A1F7G8Y7</accession>
<dbReference type="Gene3D" id="3.30.1490.100">
    <property type="entry name" value="DNA polymerase, Y-family, little finger domain"/>
    <property type="match status" value="1"/>
</dbReference>
<dbReference type="Pfam" id="PF11799">
    <property type="entry name" value="IMS_C"/>
    <property type="match status" value="1"/>
</dbReference>
<dbReference type="AlphaFoldDB" id="A0A1F7G8Y7"/>
<dbReference type="PANTHER" id="PTHR11076">
    <property type="entry name" value="DNA REPAIR POLYMERASE UMUC / TRANSFERASE FAMILY MEMBER"/>
    <property type="match status" value="1"/>
</dbReference>
<dbReference type="InterPro" id="IPR043502">
    <property type="entry name" value="DNA/RNA_pol_sf"/>
</dbReference>
<feature type="domain" description="UmuC" evidence="2">
    <location>
        <begin position="11"/>
        <end position="190"/>
    </location>
</feature>
<dbReference type="GO" id="GO:0009432">
    <property type="term" value="P:SOS response"/>
    <property type="evidence" value="ECO:0007669"/>
    <property type="project" value="TreeGrafter"/>
</dbReference>
<dbReference type="Pfam" id="PF00817">
    <property type="entry name" value="IMS"/>
    <property type="match status" value="1"/>
</dbReference>
<dbReference type="InterPro" id="IPR022880">
    <property type="entry name" value="DNApol_IV"/>
</dbReference>
<dbReference type="Proteomes" id="UP000177208">
    <property type="component" value="Unassembled WGS sequence"/>
</dbReference>
<gene>
    <name evidence="3" type="ORF">A2774_03450</name>
</gene>
<dbReference type="EMBL" id="MFZG01000038">
    <property type="protein sequence ID" value="OGK15359.1"/>
    <property type="molecule type" value="Genomic_DNA"/>
</dbReference>
<dbReference type="PANTHER" id="PTHR11076:SF34">
    <property type="entry name" value="PROTEIN UMUC"/>
    <property type="match status" value="1"/>
</dbReference>
<evidence type="ECO:0000256" key="1">
    <source>
        <dbReference type="ARBA" id="ARBA00010945"/>
    </source>
</evidence>
<dbReference type="InterPro" id="IPR050116">
    <property type="entry name" value="DNA_polymerase-Y"/>
</dbReference>
<protein>
    <recommendedName>
        <fullName evidence="2">UmuC domain-containing protein</fullName>
    </recommendedName>
</protein>
<organism evidence="3 4">
    <name type="scientific">Candidatus Roizmanbacteria bacterium RIFCSPHIGHO2_01_FULL_39_12c</name>
    <dbReference type="NCBI Taxonomy" id="1802031"/>
    <lineage>
        <taxon>Bacteria</taxon>
        <taxon>Candidatus Roizmaniibacteriota</taxon>
    </lineage>
</organism>
<dbReference type="SUPFAM" id="SSF56672">
    <property type="entry name" value="DNA/RNA polymerases"/>
    <property type="match status" value="1"/>
</dbReference>
<evidence type="ECO:0000259" key="2">
    <source>
        <dbReference type="PROSITE" id="PS50173"/>
    </source>
</evidence>
<dbReference type="Gene3D" id="3.40.1170.60">
    <property type="match status" value="1"/>
</dbReference>
<dbReference type="PROSITE" id="PS50173">
    <property type="entry name" value="UMUC"/>
    <property type="match status" value="1"/>
</dbReference>
<dbReference type="SUPFAM" id="SSF100879">
    <property type="entry name" value="Lesion bypass DNA polymerase (Y-family), little finger domain"/>
    <property type="match status" value="1"/>
</dbReference>
<evidence type="ECO:0000313" key="4">
    <source>
        <dbReference type="Proteomes" id="UP000177208"/>
    </source>
</evidence>
<proteinExistence type="inferred from homology"/>
<dbReference type="GO" id="GO:0003684">
    <property type="term" value="F:damaged DNA binding"/>
    <property type="evidence" value="ECO:0007669"/>
    <property type="project" value="InterPro"/>
</dbReference>
<dbReference type="InterPro" id="IPR001126">
    <property type="entry name" value="UmuC"/>
</dbReference>
<dbReference type="GO" id="GO:0042276">
    <property type="term" value="P:error-prone translesion synthesis"/>
    <property type="evidence" value="ECO:0007669"/>
    <property type="project" value="TreeGrafter"/>
</dbReference>
<comment type="caution">
    <text evidence="3">The sequence shown here is derived from an EMBL/GenBank/DDBJ whole genome shotgun (WGS) entry which is preliminary data.</text>
</comment>
<dbReference type="GO" id="GO:0003887">
    <property type="term" value="F:DNA-directed DNA polymerase activity"/>
    <property type="evidence" value="ECO:0007669"/>
    <property type="project" value="InterPro"/>
</dbReference>
<dbReference type="InterPro" id="IPR017961">
    <property type="entry name" value="DNA_pol_Y-fam_little_finger"/>
</dbReference>
<name>A0A1F7G8Y7_9BACT</name>
<dbReference type="GO" id="GO:0006281">
    <property type="term" value="P:DNA repair"/>
    <property type="evidence" value="ECO:0007669"/>
    <property type="project" value="InterPro"/>
</dbReference>
<comment type="similarity">
    <text evidence="1">Belongs to the DNA polymerase type-Y family.</text>
</comment>